<gene>
    <name evidence="2" type="ORF">SPACI_050530</name>
</gene>
<keyword evidence="3" id="KW-1185">Reference proteome</keyword>
<feature type="transmembrane region" description="Helical" evidence="1">
    <location>
        <begin position="112"/>
        <end position="130"/>
    </location>
</feature>
<evidence type="ECO:0000256" key="1">
    <source>
        <dbReference type="SAM" id="Phobius"/>
    </source>
</evidence>
<keyword evidence="1" id="KW-0812">Transmembrane</keyword>
<keyword evidence="1" id="KW-1133">Transmembrane helix</keyword>
<protein>
    <submittedName>
        <fullName evidence="2">Uncharacterized protein</fullName>
    </submittedName>
</protein>
<feature type="transmembrane region" description="Helical" evidence="1">
    <location>
        <begin position="69"/>
        <end position="91"/>
    </location>
</feature>
<reference evidence="2" key="1">
    <citation type="submission" date="2024-05" db="EMBL/GenBank/DDBJ databases">
        <title>Isolation and characterization of Sporomusa carbonis sp. nov., a carboxydotrophic hydrogenogen in the genus of Sporomusa isolated from a charcoal burning pile.</title>
        <authorList>
            <person name="Boeer T."/>
            <person name="Rosenbaum F."/>
            <person name="Eysell L."/>
            <person name="Mueller V."/>
            <person name="Daniel R."/>
            <person name="Poehlein A."/>
        </authorList>
    </citation>
    <scope>NUCLEOTIDE SEQUENCE [LARGE SCALE GENOMIC DNA]</scope>
    <source>
        <strain evidence="2">DSM 3132</strain>
    </source>
</reference>
<sequence>MVEYEEEIEKKAKKKSRINLLYAVDPLFLTEMIIILGTIFFLYNVYNEDVLNVRDYLIRQEWLLCSFPMFRLLIILSNWLFWSSLILWVLWELQERRYTFVQNIFKYMLQRLLVVVCWVVLIAVIHVLLIDDRTSLNAILPIEDHLIIWSPVILCIVLRVTSD</sequence>
<dbReference type="EMBL" id="CP155571">
    <property type="protein sequence ID" value="XFO74942.1"/>
    <property type="molecule type" value="Genomic_DNA"/>
</dbReference>
<evidence type="ECO:0000313" key="2">
    <source>
        <dbReference type="EMBL" id="XFO74942.1"/>
    </source>
</evidence>
<feature type="transmembrane region" description="Helical" evidence="1">
    <location>
        <begin position="20"/>
        <end position="43"/>
    </location>
</feature>
<accession>A0ABZ3J952</accession>
<organism evidence="2 3">
    <name type="scientific">Sporomusa acidovorans (strain ATCC 49682 / DSM 3132 / Mol)</name>
    <dbReference type="NCBI Taxonomy" id="1123286"/>
    <lineage>
        <taxon>Bacteria</taxon>
        <taxon>Bacillati</taxon>
        <taxon>Bacillota</taxon>
        <taxon>Negativicutes</taxon>
        <taxon>Selenomonadales</taxon>
        <taxon>Sporomusaceae</taxon>
        <taxon>Sporomusa</taxon>
    </lineage>
</organism>
<name>A0ABZ3J952_SPOA4</name>
<proteinExistence type="predicted"/>
<evidence type="ECO:0000313" key="3">
    <source>
        <dbReference type="Proteomes" id="UP000216052"/>
    </source>
</evidence>
<feature type="transmembrane region" description="Helical" evidence="1">
    <location>
        <begin position="142"/>
        <end position="161"/>
    </location>
</feature>
<keyword evidence="1" id="KW-0472">Membrane</keyword>
<dbReference type="Proteomes" id="UP000216052">
    <property type="component" value="Chromosome"/>
</dbReference>
<dbReference type="RefSeq" id="WP_093795463.1">
    <property type="nucleotide sequence ID" value="NZ_CP155571.1"/>
</dbReference>